<keyword evidence="3" id="KW-0732">Signal</keyword>
<dbReference type="AlphaFoldDB" id="A0ABD3Q2Y4"/>
<evidence type="ECO:0000313" key="4">
    <source>
        <dbReference type="EMBL" id="KAL3794189.1"/>
    </source>
</evidence>
<reference evidence="4 5" key="1">
    <citation type="journal article" date="2020" name="G3 (Bethesda)">
        <title>Improved Reference Genome for Cyclotella cryptica CCMP332, a Model for Cell Wall Morphogenesis, Salinity Adaptation, and Lipid Production in Diatoms (Bacillariophyta).</title>
        <authorList>
            <person name="Roberts W.R."/>
            <person name="Downey K.M."/>
            <person name="Ruck E.C."/>
            <person name="Traller J.C."/>
            <person name="Alverson A.J."/>
        </authorList>
    </citation>
    <scope>NUCLEOTIDE SEQUENCE [LARGE SCALE GENOMIC DNA]</scope>
    <source>
        <strain evidence="4 5">CCMP332</strain>
    </source>
</reference>
<dbReference type="EMBL" id="JABMIG020000083">
    <property type="protein sequence ID" value="KAL3794189.1"/>
    <property type="molecule type" value="Genomic_DNA"/>
</dbReference>
<gene>
    <name evidence="4" type="ORF">HJC23_012896</name>
</gene>
<feature type="chain" id="PRO_5044745589" evidence="3">
    <location>
        <begin position="29"/>
        <end position="203"/>
    </location>
</feature>
<evidence type="ECO:0000256" key="2">
    <source>
        <dbReference type="SAM" id="Phobius"/>
    </source>
</evidence>
<feature type="signal peptide" evidence="3">
    <location>
        <begin position="1"/>
        <end position="28"/>
    </location>
</feature>
<keyword evidence="2" id="KW-0812">Transmembrane</keyword>
<dbReference type="Proteomes" id="UP001516023">
    <property type="component" value="Unassembled WGS sequence"/>
</dbReference>
<sequence>MYRLSTTQTLCLLLVATIHLSAPSATSSLSPLRQSPDDNVNNSTDAPNGTIPDGNSTDNGIIQPTAAPAAAPSRSPEVFPPPTPLVPTTHEPTRKYEPSSDDDETGEEGGQQNSSHRIRVVLWSLFVIVVVAIMLYFRDPIIFFLGTVCINTNRYGCKGCLQTCFPCIFGSQMGGYNAGGGESLDQIIFETEDDGLRRGLMNQ</sequence>
<name>A0ABD3Q2Y4_9STRA</name>
<keyword evidence="2" id="KW-0472">Membrane</keyword>
<evidence type="ECO:0000313" key="5">
    <source>
        <dbReference type="Proteomes" id="UP001516023"/>
    </source>
</evidence>
<comment type="caution">
    <text evidence="4">The sequence shown here is derived from an EMBL/GenBank/DDBJ whole genome shotgun (WGS) entry which is preliminary data.</text>
</comment>
<feature type="region of interest" description="Disordered" evidence="1">
    <location>
        <begin position="24"/>
        <end position="114"/>
    </location>
</feature>
<evidence type="ECO:0000256" key="3">
    <source>
        <dbReference type="SAM" id="SignalP"/>
    </source>
</evidence>
<protein>
    <submittedName>
        <fullName evidence="4">Uncharacterized protein</fullName>
    </submittedName>
</protein>
<proteinExistence type="predicted"/>
<keyword evidence="5" id="KW-1185">Reference proteome</keyword>
<organism evidence="4 5">
    <name type="scientific">Cyclotella cryptica</name>
    <dbReference type="NCBI Taxonomy" id="29204"/>
    <lineage>
        <taxon>Eukaryota</taxon>
        <taxon>Sar</taxon>
        <taxon>Stramenopiles</taxon>
        <taxon>Ochrophyta</taxon>
        <taxon>Bacillariophyta</taxon>
        <taxon>Coscinodiscophyceae</taxon>
        <taxon>Thalassiosirophycidae</taxon>
        <taxon>Stephanodiscales</taxon>
        <taxon>Stephanodiscaceae</taxon>
        <taxon>Cyclotella</taxon>
    </lineage>
</organism>
<keyword evidence="2" id="KW-1133">Transmembrane helix</keyword>
<feature type="compositionally biased region" description="Polar residues" evidence="1">
    <location>
        <begin position="37"/>
        <end position="62"/>
    </location>
</feature>
<accession>A0ABD3Q2Y4</accession>
<evidence type="ECO:0000256" key="1">
    <source>
        <dbReference type="SAM" id="MobiDB-lite"/>
    </source>
</evidence>
<feature type="transmembrane region" description="Helical" evidence="2">
    <location>
        <begin position="120"/>
        <end position="137"/>
    </location>
</feature>